<reference evidence="2" key="1">
    <citation type="submission" date="2020-05" db="EMBL/GenBank/DDBJ databases">
        <authorList>
            <person name="Chiriac C."/>
            <person name="Salcher M."/>
            <person name="Ghai R."/>
            <person name="Kavagutti S V."/>
        </authorList>
    </citation>
    <scope>NUCLEOTIDE SEQUENCE</scope>
</reference>
<name>A0A6J6G0J0_9ZZZZ</name>
<keyword evidence="1" id="KW-1133">Transmembrane helix</keyword>
<dbReference type="AlphaFoldDB" id="A0A6J6G0J0"/>
<gene>
    <name evidence="2" type="ORF">UFOPK1493_03938</name>
</gene>
<keyword evidence="1" id="KW-0472">Membrane</keyword>
<sequence>MPEPFDPVDVLQTHVRAVALLERPRDDPDDLIARITSAAVSATVVPLRTPRRRRWWVAGAATTIVVVGGAGVAAMIGARPDEQILDVVCRSTADRSGSGLAVVAGTDPIGACVELWRSGAMSEQAGAVDTGDVVPRLVACTGPGRPVEVYPLAEGTGCATLGLLDADVTANVDDPVVELQEIAASLYGSGVCTSSEELFRSMEDALKTLELVDWTAVVDGDAKCAVAAIDPSRLVVRIAPDPLGPPTQEEP</sequence>
<protein>
    <submittedName>
        <fullName evidence="2">Unannotated protein</fullName>
    </submittedName>
</protein>
<dbReference type="EMBL" id="CAEZSR010000260">
    <property type="protein sequence ID" value="CAB4594717.1"/>
    <property type="molecule type" value="Genomic_DNA"/>
</dbReference>
<proteinExistence type="predicted"/>
<evidence type="ECO:0000313" key="2">
    <source>
        <dbReference type="EMBL" id="CAB4594717.1"/>
    </source>
</evidence>
<accession>A0A6J6G0J0</accession>
<evidence type="ECO:0000256" key="1">
    <source>
        <dbReference type="SAM" id="Phobius"/>
    </source>
</evidence>
<feature type="transmembrane region" description="Helical" evidence="1">
    <location>
        <begin position="55"/>
        <end position="76"/>
    </location>
</feature>
<organism evidence="2">
    <name type="scientific">freshwater metagenome</name>
    <dbReference type="NCBI Taxonomy" id="449393"/>
    <lineage>
        <taxon>unclassified sequences</taxon>
        <taxon>metagenomes</taxon>
        <taxon>ecological metagenomes</taxon>
    </lineage>
</organism>
<keyword evidence="1" id="KW-0812">Transmembrane</keyword>